<dbReference type="InterPro" id="IPR011006">
    <property type="entry name" value="CheY-like_superfamily"/>
</dbReference>
<evidence type="ECO:0000256" key="2">
    <source>
        <dbReference type="PROSITE-ProRule" id="PRU00169"/>
    </source>
</evidence>
<proteinExistence type="predicted"/>
<dbReference type="InterPro" id="IPR001789">
    <property type="entry name" value="Sig_transdc_resp-reg_receiver"/>
</dbReference>
<dbReference type="PROSITE" id="PS50110">
    <property type="entry name" value="RESPONSE_REGULATORY"/>
    <property type="match status" value="1"/>
</dbReference>
<feature type="modified residue" description="4-aspartylphosphate" evidence="2">
    <location>
        <position position="52"/>
    </location>
</feature>
<evidence type="ECO:0000313" key="4">
    <source>
        <dbReference type="EMBL" id="MCJ8208502.1"/>
    </source>
</evidence>
<gene>
    <name evidence="4" type="ORF">MUY27_02195</name>
</gene>
<dbReference type="AlphaFoldDB" id="A0A9X2BA79"/>
<dbReference type="PANTHER" id="PTHR44591">
    <property type="entry name" value="STRESS RESPONSE REGULATOR PROTEIN 1"/>
    <property type="match status" value="1"/>
</dbReference>
<name>A0A9X2BA79_9SPHI</name>
<dbReference type="Proteomes" id="UP001139450">
    <property type="component" value="Unassembled WGS sequence"/>
</dbReference>
<dbReference type="EMBL" id="JALJEJ010000001">
    <property type="protein sequence ID" value="MCJ8208502.1"/>
    <property type="molecule type" value="Genomic_DNA"/>
</dbReference>
<dbReference type="GO" id="GO:0000160">
    <property type="term" value="P:phosphorelay signal transduction system"/>
    <property type="evidence" value="ECO:0007669"/>
    <property type="project" value="InterPro"/>
</dbReference>
<dbReference type="InterPro" id="IPR050595">
    <property type="entry name" value="Bact_response_regulator"/>
</dbReference>
<reference evidence="4" key="1">
    <citation type="submission" date="2022-04" db="EMBL/GenBank/DDBJ databases">
        <title>Mucilaginibacter sp. RS28 isolated from freshwater.</title>
        <authorList>
            <person name="Ko S.-R."/>
        </authorList>
    </citation>
    <scope>NUCLEOTIDE SEQUENCE</scope>
    <source>
        <strain evidence="4">RS28</strain>
    </source>
</reference>
<organism evidence="4 5">
    <name type="scientific">Mucilaginibacter straminoryzae</name>
    <dbReference type="NCBI Taxonomy" id="2932774"/>
    <lineage>
        <taxon>Bacteria</taxon>
        <taxon>Pseudomonadati</taxon>
        <taxon>Bacteroidota</taxon>
        <taxon>Sphingobacteriia</taxon>
        <taxon>Sphingobacteriales</taxon>
        <taxon>Sphingobacteriaceae</taxon>
        <taxon>Mucilaginibacter</taxon>
    </lineage>
</organism>
<accession>A0A9X2BA79</accession>
<comment type="caution">
    <text evidence="4">The sequence shown here is derived from an EMBL/GenBank/DDBJ whole genome shotgun (WGS) entry which is preliminary data.</text>
</comment>
<evidence type="ECO:0000313" key="5">
    <source>
        <dbReference type="Proteomes" id="UP001139450"/>
    </source>
</evidence>
<sequence length="126" mass="14213">MKHKVLIVSNDNLVTGLAKSTLQQEGFEVLGIEDDKVIETIVDFKPAVLIIDHTSNQDGGILCRKIKQSDDNDKVPVLLMSPMRELAQAFDQFLADEFIYRPYIMRSLIDKVNKLVTPAEKLPSEN</sequence>
<dbReference type="Gene3D" id="3.40.50.2300">
    <property type="match status" value="1"/>
</dbReference>
<keyword evidence="5" id="KW-1185">Reference proteome</keyword>
<dbReference type="RefSeq" id="WP_245128331.1">
    <property type="nucleotide sequence ID" value="NZ_JALJEJ010000001.1"/>
</dbReference>
<keyword evidence="1 2" id="KW-0597">Phosphoprotein</keyword>
<dbReference type="SUPFAM" id="SSF52172">
    <property type="entry name" value="CheY-like"/>
    <property type="match status" value="1"/>
</dbReference>
<feature type="domain" description="Response regulatory" evidence="3">
    <location>
        <begin position="4"/>
        <end position="116"/>
    </location>
</feature>
<protein>
    <recommendedName>
        <fullName evidence="3">Response regulatory domain-containing protein</fullName>
    </recommendedName>
</protein>
<evidence type="ECO:0000259" key="3">
    <source>
        <dbReference type="PROSITE" id="PS50110"/>
    </source>
</evidence>
<evidence type="ECO:0000256" key="1">
    <source>
        <dbReference type="ARBA" id="ARBA00022553"/>
    </source>
</evidence>
<dbReference type="PANTHER" id="PTHR44591:SF3">
    <property type="entry name" value="RESPONSE REGULATORY DOMAIN-CONTAINING PROTEIN"/>
    <property type="match status" value="1"/>
</dbReference>